<feature type="domain" description="Carboxylesterase type B" evidence="5">
    <location>
        <begin position="53"/>
        <end position="539"/>
    </location>
</feature>
<dbReference type="AlphaFoldDB" id="A0A5R9FT38"/>
<evidence type="ECO:0000256" key="3">
    <source>
        <dbReference type="RuleBase" id="RU361235"/>
    </source>
</evidence>
<proteinExistence type="inferred from homology"/>
<dbReference type="RefSeq" id="WP_138046933.1">
    <property type="nucleotide sequence ID" value="NZ_VBZC01000024.1"/>
</dbReference>
<dbReference type="EMBL" id="VBZC01000024">
    <property type="protein sequence ID" value="TLS44033.1"/>
    <property type="molecule type" value="Genomic_DNA"/>
</dbReference>
<dbReference type="Proteomes" id="UP000305906">
    <property type="component" value="Unassembled WGS sequence"/>
</dbReference>
<evidence type="ECO:0000259" key="5">
    <source>
        <dbReference type="Pfam" id="PF00135"/>
    </source>
</evidence>
<comment type="similarity">
    <text evidence="1 3">Belongs to the type-B carboxylesterase/lipase family.</text>
</comment>
<feature type="signal peptide" evidence="3">
    <location>
        <begin position="1"/>
        <end position="31"/>
    </location>
</feature>
<dbReference type="EC" id="3.1.1.-" evidence="3"/>
<evidence type="ECO:0000313" key="6">
    <source>
        <dbReference type="EMBL" id="TLS44033.1"/>
    </source>
</evidence>
<dbReference type="GO" id="GO:0016787">
    <property type="term" value="F:hydrolase activity"/>
    <property type="evidence" value="ECO:0007669"/>
    <property type="project" value="UniProtKB-KW"/>
</dbReference>
<protein>
    <recommendedName>
        <fullName evidence="3">Carboxylic ester hydrolase</fullName>
        <ecNumber evidence="3">3.1.1.-</ecNumber>
    </recommendedName>
</protein>
<name>A0A5R9FT38_9ACTN</name>
<dbReference type="InterPro" id="IPR019826">
    <property type="entry name" value="Carboxylesterase_B_AS"/>
</dbReference>
<evidence type="ECO:0000256" key="4">
    <source>
        <dbReference type="SAM" id="MobiDB-lite"/>
    </source>
</evidence>
<dbReference type="SUPFAM" id="SSF53474">
    <property type="entry name" value="alpha/beta-Hydrolases"/>
    <property type="match status" value="1"/>
</dbReference>
<dbReference type="Pfam" id="PF00135">
    <property type="entry name" value="COesterase"/>
    <property type="match status" value="1"/>
</dbReference>
<feature type="compositionally biased region" description="Polar residues" evidence="4">
    <location>
        <begin position="517"/>
        <end position="530"/>
    </location>
</feature>
<dbReference type="Gene3D" id="3.40.50.1820">
    <property type="entry name" value="alpha/beta hydrolase"/>
    <property type="match status" value="1"/>
</dbReference>
<dbReference type="PANTHER" id="PTHR11559">
    <property type="entry name" value="CARBOXYLESTERASE"/>
    <property type="match status" value="1"/>
</dbReference>
<evidence type="ECO:0000313" key="7">
    <source>
        <dbReference type="Proteomes" id="UP000305906"/>
    </source>
</evidence>
<keyword evidence="3" id="KW-0732">Signal</keyword>
<evidence type="ECO:0000256" key="2">
    <source>
        <dbReference type="ARBA" id="ARBA00022801"/>
    </source>
</evidence>
<reference evidence="6 7" key="1">
    <citation type="submission" date="2019-05" db="EMBL/GenBank/DDBJ databases">
        <title>Streptomyces sp. NEAU-C151, a novel actinomycete isolated from soil.</title>
        <authorList>
            <person name="Han L."/>
            <person name="Jiang H."/>
        </authorList>
    </citation>
    <scope>NUCLEOTIDE SEQUENCE [LARGE SCALE GENOMIC DNA]</scope>
    <source>
        <strain evidence="6 7">NEAU-C151</strain>
    </source>
</reference>
<feature type="chain" id="PRO_5039756004" description="Carboxylic ester hydrolase" evidence="3">
    <location>
        <begin position="32"/>
        <end position="545"/>
    </location>
</feature>
<feature type="region of interest" description="Disordered" evidence="4">
    <location>
        <begin position="499"/>
        <end position="545"/>
    </location>
</feature>
<gene>
    <name evidence="6" type="ORF">FE633_22350</name>
</gene>
<dbReference type="InterPro" id="IPR050309">
    <property type="entry name" value="Type-B_Carboxylest/Lipase"/>
</dbReference>
<dbReference type="InterPro" id="IPR006311">
    <property type="entry name" value="TAT_signal"/>
</dbReference>
<sequence length="545" mass="58673">MPDTVSRRSAPRLPRGSGVMRRLAVVLTALAATLLAAAPTSTAASPASAAQDPPLVRTEQGWVRGETTAEGRQFLGIPYAQPPVGDLRWRAPRPVEKWHGVRAARDFGNRCVQTKSWDPGYEEPSHTEDCLDLNVYVPEGAGRRPVMVWLHGGGLTAGAGEDIVPDTFARQTGTVVVTVNYRLGAMGFLAAAGLDREARDGVSGNFGMLDQRAALRWVRANVGRFGGDPGRVTIAGESAGGRSVCTQMASPMSQGLYRAGIVQSGAYEDCAARTHKEAVTQGAAFMEKLGCTSVACLRGKSAKEVLAAQAGFPWEPVVGGDFLPVQPFEAYANGAAARVPVLDGANQDEGRMFAFAQFDANGKPLTAERYPDVVRSAFGAERADRVLQRYPLSDYASPTLAYATAFGDQLMACPALRLDDVLEDRGPVYAYEFADRTSPPFASLRNLGTDFDFGATHVNEVQYLFKHFGLESPLNAEQRVLSRQMIQYWGSFIRDGVPRADGQPAMPDGQEKVLSLRTPSQGGNSQSATVSREHQCDLWDAPSTR</sequence>
<organism evidence="6 7">
    <name type="scientific">Streptomyces montanus</name>
    <dbReference type="NCBI Taxonomy" id="2580423"/>
    <lineage>
        <taxon>Bacteria</taxon>
        <taxon>Bacillati</taxon>
        <taxon>Actinomycetota</taxon>
        <taxon>Actinomycetes</taxon>
        <taxon>Kitasatosporales</taxon>
        <taxon>Streptomycetaceae</taxon>
        <taxon>Streptomyces</taxon>
    </lineage>
</organism>
<keyword evidence="2 3" id="KW-0378">Hydrolase</keyword>
<dbReference type="InterPro" id="IPR029058">
    <property type="entry name" value="AB_hydrolase_fold"/>
</dbReference>
<dbReference type="InterPro" id="IPR002018">
    <property type="entry name" value="CarbesteraseB"/>
</dbReference>
<comment type="caution">
    <text evidence="6">The sequence shown here is derived from an EMBL/GenBank/DDBJ whole genome shotgun (WGS) entry which is preliminary data.</text>
</comment>
<accession>A0A5R9FT38</accession>
<keyword evidence="7" id="KW-1185">Reference proteome</keyword>
<evidence type="ECO:0000256" key="1">
    <source>
        <dbReference type="ARBA" id="ARBA00005964"/>
    </source>
</evidence>
<dbReference type="PROSITE" id="PS00122">
    <property type="entry name" value="CARBOXYLESTERASE_B_1"/>
    <property type="match status" value="1"/>
</dbReference>
<dbReference type="PROSITE" id="PS51318">
    <property type="entry name" value="TAT"/>
    <property type="match status" value="1"/>
</dbReference>